<feature type="non-terminal residue" evidence="2">
    <location>
        <position position="1"/>
    </location>
</feature>
<evidence type="ECO:0000256" key="1">
    <source>
        <dbReference type="SAM" id="MobiDB-lite"/>
    </source>
</evidence>
<name>A0A0B6Z3B5_9EUPU</name>
<accession>A0A0B6Z3B5</accession>
<reference evidence="2" key="1">
    <citation type="submission" date="2014-12" db="EMBL/GenBank/DDBJ databases">
        <title>Insight into the proteome of Arion vulgaris.</title>
        <authorList>
            <person name="Aradska J."/>
            <person name="Bulat T."/>
            <person name="Smidak R."/>
            <person name="Sarate P."/>
            <person name="Gangsoo J."/>
            <person name="Sialana F."/>
            <person name="Bilban M."/>
            <person name="Lubec G."/>
        </authorList>
    </citation>
    <scope>NUCLEOTIDE SEQUENCE</scope>
    <source>
        <tissue evidence="2">Skin</tissue>
    </source>
</reference>
<dbReference type="EMBL" id="HACG01015541">
    <property type="protein sequence ID" value="CEK62406.1"/>
    <property type="molecule type" value="Transcribed_RNA"/>
</dbReference>
<feature type="compositionally biased region" description="Polar residues" evidence="1">
    <location>
        <begin position="1"/>
        <end position="23"/>
    </location>
</feature>
<proteinExistence type="predicted"/>
<feature type="non-terminal residue" evidence="2">
    <location>
        <position position="79"/>
    </location>
</feature>
<sequence length="79" mass="8619">FLNSFSMFESSSQKQQSGMGISSQEEEKISADEALNSNEKMVSCDAASQTTLSQREICSRETRNVGVDAMSQSQLSMNA</sequence>
<feature type="region of interest" description="Disordered" evidence="1">
    <location>
        <begin position="1"/>
        <end position="31"/>
    </location>
</feature>
<dbReference type="AlphaFoldDB" id="A0A0B6Z3B5"/>
<protein>
    <submittedName>
        <fullName evidence="2">Uncharacterized protein</fullName>
    </submittedName>
</protein>
<organism evidence="2">
    <name type="scientific">Arion vulgaris</name>
    <dbReference type="NCBI Taxonomy" id="1028688"/>
    <lineage>
        <taxon>Eukaryota</taxon>
        <taxon>Metazoa</taxon>
        <taxon>Spiralia</taxon>
        <taxon>Lophotrochozoa</taxon>
        <taxon>Mollusca</taxon>
        <taxon>Gastropoda</taxon>
        <taxon>Heterobranchia</taxon>
        <taxon>Euthyneura</taxon>
        <taxon>Panpulmonata</taxon>
        <taxon>Eupulmonata</taxon>
        <taxon>Stylommatophora</taxon>
        <taxon>Helicina</taxon>
        <taxon>Arionoidea</taxon>
        <taxon>Arionidae</taxon>
        <taxon>Arion</taxon>
    </lineage>
</organism>
<gene>
    <name evidence="2" type="primary">ORF45092</name>
</gene>
<evidence type="ECO:0000313" key="2">
    <source>
        <dbReference type="EMBL" id="CEK62406.1"/>
    </source>
</evidence>